<evidence type="ECO:0000313" key="2">
    <source>
        <dbReference type="EMBL" id="ETS74373.1"/>
    </source>
</evidence>
<sequence>MPTNKNPWAPTSYKPLRRASDSTLRRESDSTLIEEIDEFTEYLAKPLSPTPAPSKGIHWRAPTLMVVCFLSGTSFALIHHFYYSYLTGQQVPPPNIQEWPIRLGSGLAFLTKSTFTAAVGTAYTQHIYTVFRKRSLSVRGIDSAFAAANSIIKLVSWELFSKVKAGFLLGLIAWSIPLAMTIPPATLSVVPKSETRLYDINAPTLNLSGYHLAATSLDPNKNGEVSPATQRLFTATYSGAAVLSMPALVNSTPNAAYNSKFLGPLITCGSLNSSESGIMGKIVHHTSNWYQSLINSSNAGNVKYLLFRPHEHFMDGAGNPNETFDYGTFISGIVSTTPSEASDAAGPQVDRFWVYSDHGSWACRTWNATFRGTFTTHMQKQEITVHKSNTTLAPLGDYSQNWSDSHSRTAYEMIIHLIFSLLEGAIVHDLRPDPNPKVNAVPTVFKTDILKTGMIGALNLTTPQVTGTLKMGRQAPGKPIVTEEDQALSQGMSLGDLIEQLSRNITLSFFSDKQFWSLEGQGYNTTVIAPFRHNVYWYNPRNLLIAYGFAFGFTLFSVAIGARAFFINGVSHSTNFSAVLQNTRNPTLDELARGNGMGCKPLDKTLKTTKLRFGILATSMERGKMGVDGPVQIGFGKPDEIIPLDRKKRR</sequence>
<evidence type="ECO:0000256" key="1">
    <source>
        <dbReference type="SAM" id="Phobius"/>
    </source>
</evidence>
<accession>W3WKH3</accession>
<proteinExistence type="predicted"/>
<evidence type="ECO:0000313" key="3">
    <source>
        <dbReference type="Proteomes" id="UP000030651"/>
    </source>
</evidence>
<feature type="transmembrane region" description="Helical" evidence="1">
    <location>
        <begin position="167"/>
        <end position="190"/>
    </location>
</feature>
<protein>
    <submittedName>
        <fullName evidence="2">Uncharacterized protein</fullName>
    </submittedName>
</protein>
<organism evidence="2 3">
    <name type="scientific">Pestalotiopsis fici (strain W106-1 / CGMCC3.15140)</name>
    <dbReference type="NCBI Taxonomy" id="1229662"/>
    <lineage>
        <taxon>Eukaryota</taxon>
        <taxon>Fungi</taxon>
        <taxon>Dikarya</taxon>
        <taxon>Ascomycota</taxon>
        <taxon>Pezizomycotina</taxon>
        <taxon>Sordariomycetes</taxon>
        <taxon>Xylariomycetidae</taxon>
        <taxon>Amphisphaeriales</taxon>
        <taxon>Sporocadaceae</taxon>
        <taxon>Pestalotiopsis</taxon>
    </lineage>
</organism>
<keyword evidence="3" id="KW-1185">Reference proteome</keyword>
<reference evidence="3" key="1">
    <citation type="journal article" date="2015" name="BMC Genomics">
        <title>Genomic and transcriptomic analysis of the endophytic fungus Pestalotiopsis fici reveals its lifestyle and high potential for synthesis of natural products.</title>
        <authorList>
            <person name="Wang X."/>
            <person name="Zhang X."/>
            <person name="Liu L."/>
            <person name="Xiang M."/>
            <person name="Wang W."/>
            <person name="Sun X."/>
            <person name="Che Y."/>
            <person name="Guo L."/>
            <person name="Liu G."/>
            <person name="Guo L."/>
            <person name="Wang C."/>
            <person name="Yin W.B."/>
            <person name="Stadler M."/>
            <person name="Zhang X."/>
            <person name="Liu X."/>
        </authorList>
    </citation>
    <scope>NUCLEOTIDE SEQUENCE [LARGE SCALE GENOMIC DNA]</scope>
    <source>
        <strain evidence="3">W106-1 / CGMCC3.15140</strain>
    </source>
</reference>
<dbReference type="GeneID" id="19279252"/>
<keyword evidence="1" id="KW-1133">Transmembrane helix</keyword>
<dbReference type="KEGG" id="pfy:PFICI_14239"/>
<name>W3WKH3_PESFW</name>
<feature type="transmembrane region" description="Helical" evidence="1">
    <location>
        <begin position="544"/>
        <end position="566"/>
    </location>
</feature>
<dbReference type="Proteomes" id="UP000030651">
    <property type="component" value="Unassembled WGS sequence"/>
</dbReference>
<dbReference type="OrthoDB" id="5322539at2759"/>
<keyword evidence="1" id="KW-0812">Transmembrane</keyword>
<dbReference type="AlphaFoldDB" id="W3WKH3"/>
<dbReference type="eggNOG" id="ENOG502S233">
    <property type="taxonomic scope" value="Eukaryota"/>
</dbReference>
<dbReference type="PANTHER" id="PTHR35041:SF6">
    <property type="entry name" value="FORMYLMETHIONINE DEFORMYLASE-LIKE PROTEIN-RELATED"/>
    <property type="match status" value="1"/>
</dbReference>
<feature type="transmembrane region" description="Helical" evidence="1">
    <location>
        <begin position="64"/>
        <end position="83"/>
    </location>
</feature>
<keyword evidence="1" id="KW-0472">Membrane</keyword>
<dbReference type="OMA" id="QVWIIRY"/>
<dbReference type="RefSeq" id="XP_007841011.1">
    <property type="nucleotide sequence ID" value="XM_007842820.1"/>
</dbReference>
<dbReference type="InParanoid" id="W3WKH3"/>
<feature type="transmembrane region" description="Helical" evidence="1">
    <location>
        <begin position="103"/>
        <end position="124"/>
    </location>
</feature>
<dbReference type="HOGENOM" id="CLU_008809_1_2_1"/>
<dbReference type="PANTHER" id="PTHR35041">
    <property type="entry name" value="MEDIATOR OF RNA POLYMERASE II TRANSCRIPTION SUBUNIT 1"/>
    <property type="match status" value="1"/>
</dbReference>
<dbReference type="EMBL" id="KI912120">
    <property type="protein sequence ID" value="ETS74373.1"/>
    <property type="molecule type" value="Genomic_DNA"/>
</dbReference>
<gene>
    <name evidence="2" type="ORF">PFICI_14239</name>
</gene>